<proteinExistence type="inferred from homology"/>
<evidence type="ECO:0000256" key="2">
    <source>
        <dbReference type="HAMAP-Rule" id="MF_00048"/>
    </source>
</evidence>
<dbReference type="PANTHER" id="PTHR34039:SF1">
    <property type="entry name" value="UPF0102 PROTEIN YRAN"/>
    <property type="match status" value="1"/>
</dbReference>
<dbReference type="Proteomes" id="UP000315947">
    <property type="component" value="Chromosome"/>
</dbReference>
<dbReference type="NCBIfam" id="NF009150">
    <property type="entry name" value="PRK12497.1-3"/>
    <property type="match status" value="1"/>
</dbReference>
<reference evidence="3 4" key="1">
    <citation type="submission" date="2019-07" db="EMBL/GenBank/DDBJ databases">
        <title>Shewanella sp. YLB-06 whole genomic sequence.</title>
        <authorList>
            <person name="Yu L."/>
        </authorList>
    </citation>
    <scope>NUCLEOTIDE SEQUENCE [LARGE SCALE GENOMIC DNA]</scope>
    <source>
        <strain evidence="3 4">YLB-06</strain>
    </source>
</reference>
<comment type="similarity">
    <text evidence="1 2">Belongs to the UPF0102 family.</text>
</comment>
<name>A0ABX5WSU7_9GAMM</name>
<dbReference type="InterPro" id="IPR011335">
    <property type="entry name" value="Restrct_endonuc-II-like"/>
</dbReference>
<dbReference type="PANTHER" id="PTHR34039">
    <property type="entry name" value="UPF0102 PROTEIN YRAN"/>
    <property type="match status" value="1"/>
</dbReference>
<sequence length="116" mass="13624">MDDKNHIPHEHGQLGESQARKYLEQQGLTFVEQNVRYKFGEIDLVMRQGKALIFVEVKYRTKSQFGGPLHALSAKQIKRLRRAAEHYMQLKHLDVICRFDLIGIEPAQIYWLKNAF</sequence>
<evidence type="ECO:0000313" key="3">
    <source>
        <dbReference type="EMBL" id="QDO82167.1"/>
    </source>
</evidence>
<dbReference type="RefSeq" id="WP_144044560.1">
    <property type="nucleotide sequence ID" value="NZ_CP041614.1"/>
</dbReference>
<evidence type="ECO:0000256" key="1">
    <source>
        <dbReference type="ARBA" id="ARBA00006738"/>
    </source>
</evidence>
<gene>
    <name evidence="3" type="ORF">FM037_01645</name>
</gene>
<dbReference type="SUPFAM" id="SSF52980">
    <property type="entry name" value="Restriction endonuclease-like"/>
    <property type="match status" value="1"/>
</dbReference>
<evidence type="ECO:0000313" key="4">
    <source>
        <dbReference type="Proteomes" id="UP000315947"/>
    </source>
</evidence>
<dbReference type="CDD" id="cd20736">
    <property type="entry name" value="PoNe_Nuclease"/>
    <property type="match status" value="1"/>
</dbReference>
<protein>
    <recommendedName>
        <fullName evidence="2">UPF0102 protein FM037_01645</fullName>
    </recommendedName>
</protein>
<dbReference type="HAMAP" id="MF_00048">
    <property type="entry name" value="UPF0102"/>
    <property type="match status" value="1"/>
</dbReference>
<dbReference type="NCBIfam" id="TIGR00252">
    <property type="entry name" value="YraN family protein"/>
    <property type="match status" value="1"/>
</dbReference>
<dbReference type="EMBL" id="CP041614">
    <property type="protein sequence ID" value="QDO82167.1"/>
    <property type="molecule type" value="Genomic_DNA"/>
</dbReference>
<dbReference type="Gene3D" id="3.40.1350.10">
    <property type="match status" value="1"/>
</dbReference>
<dbReference type="InterPro" id="IPR003509">
    <property type="entry name" value="UPF0102_YraN-like"/>
</dbReference>
<accession>A0ABX5WSU7</accession>
<keyword evidence="4" id="KW-1185">Reference proteome</keyword>
<dbReference type="Pfam" id="PF02021">
    <property type="entry name" value="UPF0102"/>
    <property type="match status" value="1"/>
</dbReference>
<dbReference type="InterPro" id="IPR011856">
    <property type="entry name" value="tRNA_endonuc-like_dom_sf"/>
</dbReference>
<organism evidence="3 4">
    <name type="scientific">Shewanella psychropiezotolerans</name>
    <dbReference type="NCBI Taxonomy" id="2593655"/>
    <lineage>
        <taxon>Bacteria</taxon>
        <taxon>Pseudomonadati</taxon>
        <taxon>Pseudomonadota</taxon>
        <taxon>Gammaproteobacteria</taxon>
        <taxon>Alteromonadales</taxon>
        <taxon>Shewanellaceae</taxon>
        <taxon>Shewanella</taxon>
    </lineage>
</organism>